<dbReference type="RefSeq" id="WP_163153101.1">
    <property type="nucleotide sequence ID" value="NZ_VKHP01000033.1"/>
</dbReference>
<evidence type="ECO:0000313" key="3">
    <source>
        <dbReference type="Proteomes" id="UP000468531"/>
    </source>
</evidence>
<evidence type="ECO:0000313" key="2">
    <source>
        <dbReference type="EMBL" id="NEU96369.1"/>
    </source>
</evidence>
<feature type="compositionally biased region" description="Basic and acidic residues" evidence="1">
    <location>
        <begin position="60"/>
        <end position="69"/>
    </location>
</feature>
<feature type="region of interest" description="Disordered" evidence="1">
    <location>
        <begin position="1"/>
        <end position="26"/>
    </location>
</feature>
<accession>A0A6P1BDK3</accession>
<keyword evidence="3" id="KW-1185">Reference proteome</keyword>
<dbReference type="AlphaFoldDB" id="A0A6P1BDK3"/>
<evidence type="ECO:0000256" key="1">
    <source>
        <dbReference type="SAM" id="MobiDB-lite"/>
    </source>
</evidence>
<protein>
    <submittedName>
        <fullName evidence="2">Uncharacterized protein</fullName>
    </submittedName>
</protein>
<gene>
    <name evidence="2" type="ORF">FNJ47_11120</name>
</gene>
<sequence length="93" mass="10049">MSRHHTLPPIITTPPPPKPKPTRRRRGVGYAYGASAADEAADVEDGAPVRSAPVVPHHARPVEAVERRTPSPNGKLSDDTLRAMLEVQEKQTG</sequence>
<comment type="caution">
    <text evidence="2">The sequence shown here is derived from an EMBL/GenBank/DDBJ whole genome shotgun (WGS) entry which is preliminary data.</text>
</comment>
<proteinExistence type="predicted"/>
<reference evidence="2 3" key="1">
    <citation type="journal article" date="2020" name="Arch. Microbiol.">
        <title>Bradyrhizobium uaiense sp. nov., a new highly efficient cowpea symbiont.</title>
        <authorList>
            <person name="Cabral Michel D."/>
            <person name="Azarias Guimaraes A."/>
            <person name="Martins da Costa E."/>
            <person name="Soares de Carvalho T."/>
            <person name="Balsanelli E."/>
            <person name="Willems A."/>
            <person name="Maltempi de Souza E."/>
            <person name="de Souza Moreira F.M."/>
        </authorList>
    </citation>
    <scope>NUCLEOTIDE SEQUENCE [LARGE SCALE GENOMIC DNA]</scope>
    <source>
        <strain evidence="2 3">UFLA 03-164</strain>
    </source>
</reference>
<dbReference type="Proteomes" id="UP000468531">
    <property type="component" value="Unassembled WGS sequence"/>
</dbReference>
<organism evidence="2 3">
    <name type="scientific">Bradyrhizobium uaiense</name>
    <dbReference type="NCBI Taxonomy" id="2594946"/>
    <lineage>
        <taxon>Bacteria</taxon>
        <taxon>Pseudomonadati</taxon>
        <taxon>Pseudomonadota</taxon>
        <taxon>Alphaproteobacteria</taxon>
        <taxon>Hyphomicrobiales</taxon>
        <taxon>Nitrobacteraceae</taxon>
        <taxon>Bradyrhizobium</taxon>
    </lineage>
</organism>
<feature type="region of interest" description="Disordered" evidence="1">
    <location>
        <begin position="51"/>
        <end position="80"/>
    </location>
</feature>
<name>A0A6P1BDK3_9BRAD</name>
<dbReference type="EMBL" id="VKHP01000033">
    <property type="protein sequence ID" value="NEU96369.1"/>
    <property type="molecule type" value="Genomic_DNA"/>
</dbReference>